<dbReference type="PANTHER" id="PTHR11803">
    <property type="entry name" value="2-IMINOBUTANOATE/2-IMINOPROPANOATE DEAMINASE RIDA"/>
    <property type="match status" value="1"/>
</dbReference>
<dbReference type="KEGG" id="ebla:JGUZn3_23550"/>
<dbReference type="EMBL" id="CP060244">
    <property type="protein sequence ID" value="QNT79555.1"/>
    <property type="molecule type" value="Genomic_DNA"/>
</dbReference>
<dbReference type="PANTHER" id="PTHR11803:SF59">
    <property type="entry name" value="ENDORIBONUCLEASE"/>
    <property type="match status" value="1"/>
</dbReference>
<dbReference type="RefSeq" id="WP_203413704.1">
    <property type="nucleotide sequence ID" value="NZ_CP060244.1"/>
</dbReference>
<feature type="signal peptide" evidence="1">
    <location>
        <begin position="1"/>
        <end position="24"/>
    </location>
</feature>
<dbReference type="GO" id="GO:0005829">
    <property type="term" value="C:cytosol"/>
    <property type="evidence" value="ECO:0007669"/>
    <property type="project" value="TreeGrafter"/>
</dbReference>
<dbReference type="Gene3D" id="3.30.1330.40">
    <property type="entry name" value="RutC-like"/>
    <property type="match status" value="1"/>
</dbReference>
<dbReference type="Pfam" id="PF01042">
    <property type="entry name" value="Ribonuc_L-PSP"/>
    <property type="match status" value="1"/>
</dbReference>
<proteinExistence type="predicted"/>
<keyword evidence="3" id="KW-1185">Reference proteome</keyword>
<dbReference type="InterPro" id="IPR035959">
    <property type="entry name" value="RutC-like_sf"/>
</dbReference>
<reference evidence="2 3" key="1">
    <citation type="submission" date="2020-08" db="EMBL/GenBank/DDBJ databases">
        <title>Complete genome sequence of Entomobacter blattae G55GP.</title>
        <authorList>
            <person name="Poehlein A."/>
            <person name="Guzman J."/>
            <person name="Daniel R."/>
            <person name="Vilcinskas A."/>
        </authorList>
    </citation>
    <scope>NUCLEOTIDE SEQUENCE [LARGE SCALE GENOMIC DNA]</scope>
    <source>
        <strain evidence="2 3">G55GP</strain>
    </source>
</reference>
<dbReference type="AlphaFoldDB" id="A0A7H1NUU5"/>
<dbReference type="GO" id="GO:0019239">
    <property type="term" value="F:deaminase activity"/>
    <property type="evidence" value="ECO:0007669"/>
    <property type="project" value="TreeGrafter"/>
</dbReference>
<evidence type="ECO:0000256" key="1">
    <source>
        <dbReference type="SAM" id="SignalP"/>
    </source>
</evidence>
<feature type="chain" id="PRO_5028958013" evidence="1">
    <location>
        <begin position="25"/>
        <end position="178"/>
    </location>
</feature>
<dbReference type="Proteomes" id="UP000516349">
    <property type="component" value="Chromosome"/>
</dbReference>
<organism evidence="2 3">
    <name type="scientific">Entomobacter blattae</name>
    <dbReference type="NCBI Taxonomy" id="2762277"/>
    <lineage>
        <taxon>Bacteria</taxon>
        <taxon>Pseudomonadati</taxon>
        <taxon>Pseudomonadota</taxon>
        <taxon>Alphaproteobacteria</taxon>
        <taxon>Acetobacterales</taxon>
        <taxon>Acetobacteraceae</taxon>
        <taxon>Entomobacter</taxon>
    </lineage>
</organism>
<evidence type="ECO:0000313" key="3">
    <source>
        <dbReference type="Proteomes" id="UP000516349"/>
    </source>
</evidence>
<dbReference type="SUPFAM" id="SSF55298">
    <property type="entry name" value="YjgF-like"/>
    <property type="match status" value="1"/>
</dbReference>
<accession>A0A7H1NUU5</accession>
<dbReference type="InterPro" id="IPR006175">
    <property type="entry name" value="YjgF/YER057c/UK114"/>
</dbReference>
<evidence type="ECO:0000313" key="2">
    <source>
        <dbReference type="EMBL" id="QNT79555.1"/>
    </source>
</evidence>
<gene>
    <name evidence="2" type="ORF">JGUZn3_23550</name>
</gene>
<name>A0A7H1NUU5_9PROT</name>
<sequence>MKKIIRHGMRSILLAAFCIQTALAAEPSSITRNVDTNQQYPFAVSVEVPADSGFVYLSSITPDIINKDVNSATQEAYGNTEAQARNVFEKLQDILGKMNLSMADVIQIRAYLAADPKQSDTVDYNGFMAAYHQFFATKGQPNIPTGSVVEIKKMFNPAWLVTVEAVAVRRASKSPSSP</sequence>
<keyword evidence="1" id="KW-0732">Signal</keyword>
<protein>
    <submittedName>
        <fullName evidence="2">Endoribonuclease L-PSP</fullName>
    </submittedName>
</protein>